<dbReference type="Proteomes" id="UP001056730">
    <property type="component" value="Chromosome"/>
</dbReference>
<dbReference type="InterPro" id="IPR014048">
    <property type="entry name" value="MethylDNA_cys_MeTrfase_DNA-bd"/>
</dbReference>
<dbReference type="GO" id="GO:0003908">
    <property type="term" value="F:methylated-DNA-[protein]-cysteine S-methyltransferase activity"/>
    <property type="evidence" value="ECO:0007669"/>
    <property type="project" value="UniProtKB-EC"/>
</dbReference>
<dbReference type="SUPFAM" id="SSF53155">
    <property type="entry name" value="Methylated DNA-protein cysteine methyltransferase domain"/>
    <property type="match status" value="1"/>
</dbReference>
<dbReference type="Proteomes" id="UP001153199">
    <property type="component" value="Unassembled WGS sequence"/>
</dbReference>
<keyword evidence="4" id="KW-0489">Methyltransferase</keyword>
<keyword evidence="5" id="KW-0808">Transferase</keyword>
<keyword evidence="14" id="KW-1185">Reference proteome</keyword>
<evidence type="ECO:0000256" key="7">
    <source>
        <dbReference type="ARBA" id="ARBA00023204"/>
    </source>
</evidence>
<dbReference type="EMBL" id="JAMWFV010000001">
    <property type="protein sequence ID" value="MDG6144088.1"/>
    <property type="molecule type" value="Genomic_DNA"/>
</dbReference>
<evidence type="ECO:0000256" key="4">
    <source>
        <dbReference type="ARBA" id="ARBA00022603"/>
    </source>
</evidence>
<comment type="catalytic activity">
    <reaction evidence="8">
        <text>a 6-O-methyl-2'-deoxyguanosine in DNA + L-cysteinyl-[protein] = S-methyl-L-cysteinyl-[protein] + a 2'-deoxyguanosine in DNA</text>
        <dbReference type="Rhea" id="RHEA:24000"/>
        <dbReference type="Rhea" id="RHEA-COMP:10131"/>
        <dbReference type="Rhea" id="RHEA-COMP:10132"/>
        <dbReference type="Rhea" id="RHEA-COMP:11367"/>
        <dbReference type="Rhea" id="RHEA-COMP:11368"/>
        <dbReference type="ChEBI" id="CHEBI:29950"/>
        <dbReference type="ChEBI" id="CHEBI:82612"/>
        <dbReference type="ChEBI" id="CHEBI:85445"/>
        <dbReference type="ChEBI" id="CHEBI:85448"/>
        <dbReference type="EC" id="2.1.1.63"/>
    </reaction>
</comment>
<dbReference type="InterPro" id="IPR008332">
    <property type="entry name" value="MethylG_MeTrfase_N"/>
</dbReference>
<dbReference type="Gene3D" id="1.10.10.10">
    <property type="entry name" value="Winged helix-like DNA-binding domain superfamily/Winged helix DNA-binding domain"/>
    <property type="match status" value="1"/>
</dbReference>
<keyword evidence="7" id="KW-0234">DNA repair</keyword>
<dbReference type="KEGG" id="lfo:LMK00_01285"/>
<dbReference type="CDD" id="cd06445">
    <property type="entry name" value="ATase"/>
    <property type="match status" value="1"/>
</dbReference>
<gene>
    <name evidence="12" type="ORF">LMK00_01285</name>
    <name evidence="11" type="ORF">NF717_00240</name>
</gene>
<reference evidence="11" key="2">
    <citation type="submission" date="2022-06" db="EMBL/GenBank/DDBJ databases">
        <title>Lactococcus from bovine mastitis in China.</title>
        <authorList>
            <person name="Lin Y."/>
            <person name="Han B."/>
        </authorList>
    </citation>
    <scope>NUCLEOTIDE SEQUENCE</scope>
    <source>
        <strain evidence="11">Ningxia-I-26</strain>
    </source>
</reference>
<evidence type="ECO:0000313" key="14">
    <source>
        <dbReference type="Proteomes" id="UP001153199"/>
    </source>
</evidence>
<dbReference type="AlphaFoldDB" id="A0A9Q8Y2Y8"/>
<evidence type="ECO:0000313" key="11">
    <source>
        <dbReference type="EMBL" id="MDG6144088.1"/>
    </source>
</evidence>
<dbReference type="SUPFAM" id="SSF46767">
    <property type="entry name" value="Methylated DNA-protein cysteine methyltransferase, C-terminal domain"/>
    <property type="match status" value="1"/>
</dbReference>
<proteinExistence type="inferred from homology"/>
<dbReference type="InterPro" id="IPR036388">
    <property type="entry name" value="WH-like_DNA-bd_sf"/>
</dbReference>
<feature type="domain" description="Methylated-DNA-[protein]-cysteine S-methyltransferase DNA binding" evidence="9">
    <location>
        <begin position="84"/>
        <end position="163"/>
    </location>
</feature>
<comment type="catalytic activity">
    <reaction evidence="1">
        <text>a 4-O-methyl-thymidine in DNA + L-cysteinyl-[protein] = a thymidine in DNA + S-methyl-L-cysteinyl-[protein]</text>
        <dbReference type="Rhea" id="RHEA:53428"/>
        <dbReference type="Rhea" id="RHEA-COMP:10131"/>
        <dbReference type="Rhea" id="RHEA-COMP:10132"/>
        <dbReference type="Rhea" id="RHEA-COMP:13555"/>
        <dbReference type="Rhea" id="RHEA-COMP:13556"/>
        <dbReference type="ChEBI" id="CHEBI:29950"/>
        <dbReference type="ChEBI" id="CHEBI:82612"/>
        <dbReference type="ChEBI" id="CHEBI:137386"/>
        <dbReference type="ChEBI" id="CHEBI:137387"/>
        <dbReference type="EC" id="2.1.1.63"/>
    </reaction>
</comment>
<evidence type="ECO:0000256" key="3">
    <source>
        <dbReference type="ARBA" id="ARBA00011918"/>
    </source>
</evidence>
<dbReference type="GO" id="GO:0032259">
    <property type="term" value="P:methylation"/>
    <property type="evidence" value="ECO:0007669"/>
    <property type="project" value="UniProtKB-KW"/>
</dbReference>
<evidence type="ECO:0000259" key="10">
    <source>
        <dbReference type="Pfam" id="PF02870"/>
    </source>
</evidence>
<evidence type="ECO:0000313" key="13">
    <source>
        <dbReference type="Proteomes" id="UP001056730"/>
    </source>
</evidence>
<dbReference type="FunFam" id="1.10.10.10:FF:000214">
    <property type="entry name" value="Methylated-DNA--protein-cysteine methyltransferase"/>
    <property type="match status" value="1"/>
</dbReference>
<evidence type="ECO:0000313" key="12">
    <source>
        <dbReference type="EMBL" id="USJ20652.1"/>
    </source>
</evidence>
<feature type="domain" description="Methylguanine DNA methyltransferase ribonuclease-like" evidence="10">
    <location>
        <begin position="5"/>
        <end position="79"/>
    </location>
</feature>
<evidence type="ECO:0000256" key="8">
    <source>
        <dbReference type="ARBA" id="ARBA00049348"/>
    </source>
</evidence>
<keyword evidence="6" id="KW-0227">DNA damage</keyword>
<dbReference type="InterPro" id="IPR036217">
    <property type="entry name" value="MethylDNA_cys_MeTrfase_DNAb"/>
</dbReference>
<comment type="similarity">
    <text evidence="2">Belongs to the MGMT family.</text>
</comment>
<sequence length="169" mass="19695">MKKILYKSYIDTPIGQMLSISDAQFLYRLDFIETEAFKRKLENLDVSLLEHPTAVSCQVEEELQEYFDKKRKSFKLPLATQGTEFQQKVWREVEKIPFGQTRTYKEIAQDLLHPQASIAVGAANAANRFAIVIPCHRLKKSSGQLAGYAWGLWRKEWLLNFEEENTYDE</sequence>
<dbReference type="EMBL" id="CP086395">
    <property type="protein sequence ID" value="USJ20652.1"/>
    <property type="molecule type" value="Genomic_DNA"/>
</dbReference>
<dbReference type="Gene3D" id="3.30.160.70">
    <property type="entry name" value="Methylated DNA-protein cysteine methyltransferase domain"/>
    <property type="match status" value="1"/>
</dbReference>
<dbReference type="PANTHER" id="PTHR10815:SF13">
    <property type="entry name" value="METHYLATED-DNA--PROTEIN-CYSTEINE METHYLTRANSFERASE"/>
    <property type="match status" value="1"/>
</dbReference>
<dbReference type="Pfam" id="PF01035">
    <property type="entry name" value="DNA_binding_1"/>
    <property type="match status" value="1"/>
</dbReference>
<dbReference type="NCBIfam" id="TIGR00589">
    <property type="entry name" value="ogt"/>
    <property type="match status" value="1"/>
</dbReference>
<dbReference type="RefSeq" id="WP_252175559.1">
    <property type="nucleotide sequence ID" value="NZ_CP086395.1"/>
</dbReference>
<dbReference type="InterPro" id="IPR036631">
    <property type="entry name" value="MGMT_N_sf"/>
</dbReference>
<evidence type="ECO:0000256" key="6">
    <source>
        <dbReference type="ARBA" id="ARBA00022763"/>
    </source>
</evidence>
<dbReference type="GO" id="GO:0006281">
    <property type="term" value="P:DNA repair"/>
    <property type="evidence" value="ECO:0007669"/>
    <property type="project" value="UniProtKB-KW"/>
</dbReference>
<evidence type="ECO:0000259" key="9">
    <source>
        <dbReference type="Pfam" id="PF01035"/>
    </source>
</evidence>
<dbReference type="Pfam" id="PF02870">
    <property type="entry name" value="Methyltransf_1N"/>
    <property type="match status" value="1"/>
</dbReference>
<organism evidence="12 13">
    <name type="scientific">Lactococcus formosensis</name>
    <dbReference type="NCBI Taxonomy" id="1281486"/>
    <lineage>
        <taxon>Bacteria</taxon>
        <taxon>Bacillati</taxon>
        <taxon>Bacillota</taxon>
        <taxon>Bacilli</taxon>
        <taxon>Lactobacillales</taxon>
        <taxon>Streptococcaceae</taxon>
        <taxon>Lactococcus</taxon>
    </lineage>
</organism>
<reference evidence="12" key="1">
    <citation type="journal article" date="2022" name="Front. Microbiol.">
        <title>Feed Insects as a Reservoir of Granadaene-Producing Lactococci.</title>
        <authorList>
            <person name="Neuzil-Bunesova V."/>
            <person name="Ramirez Garcia A."/>
            <person name="Modrackova N."/>
            <person name="Makovska M."/>
            <person name="Sabolova M."/>
            <person name="Sproer C."/>
            <person name="Bunk B."/>
            <person name="Blom J."/>
            <person name="Schwab C."/>
        </authorList>
    </citation>
    <scope>NUCLEOTIDE SEQUENCE</scope>
    <source>
        <strain evidence="12">I4/6O</strain>
    </source>
</reference>
<evidence type="ECO:0000256" key="1">
    <source>
        <dbReference type="ARBA" id="ARBA00001286"/>
    </source>
</evidence>
<protein>
    <recommendedName>
        <fullName evidence="3">methylated-DNA--[protein]-cysteine S-methyltransferase</fullName>
        <ecNumber evidence="3">2.1.1.63</ecNumber>
    </recommendedName>
</protein>
<evidence type="ECO:0000256" key="5">
    <source>
        <dbReference type="ARBA" id="ARBA00022679"/>
    </source>
</evidence>
<evidence type="ECO:0000256" key="2">
    <source>
        <dbReference type="ARBA" id="ARBA00008711"/>
    </source>
</evidence>
<dbReference type="PANTHER" id="PTHR10815">
    <property type="entry name" value="METHYLATED-DNA--PROTEIN-CYSTEINE METHYLTRANSFERASE"/>
    <property type="match status" value="1"/>
</dbReference>
<name>A0A9Q8Y2Y8_9LACT</name>
<accession>A0A9Q8Y2Y8</accession>
<dbReference type="EC" id="2.1.1.63" evidence="3"/>